<dbReference type="EMBL" id="LUAY01007095">
    <property type="protein sequence ID" value="KYB44918.1"/>
    <property type="molecule type" value="Genomic_DNA"/>
</dbReference>
<organism evidence="2">
    <name type="scientific">Brucella anthropi</name>
    <name type="common">Ochrobactrum anthropi</name>
    <dbReference type="NCBI Taxonomy" id="529"/>
    <lineage>
        <taxon>Bacteria</taxon>
        <taxon>Pseudomonadati</taxon>
        <taxon>Pseudomonadota</taxon>
        <taxon>Alphaproteobacteria</taxon>
        <taxon>Hyphomicrobiales</taxon>
        <taxon>Brucellaceae</taxon>
        <taxon>Brucella/Ochrobactrum group</taxon>
        <taxon>Brucella</taxon>
    </lineage>
</organism>
<dbReference type="InterPro" id="IPR048051">
    <property type="entry name" value="BapA-like_prefix-like"/>
</dbReference>
<evidence type="ECO:0000259" key="1">
    <source>
        <dbReference type="Pfam" id="PF22783"/>
    </source>
</evidence>
<feature type="domain" description="Biofilm-associated protein BapA-like prefix-like" evidence="1">
    <location>
        <begin position="4"/>
        <end position="112"/>
    </location>
</feature>
<name>A0A656Z3S8_BRUAN</name>
<evidence type="ECO:0000313" key="2">
    <source>
        <dbReference type="EMBL" id="KYB44918.1"/>
    </source>
</evidence>
<reference evidence="2" key="1">
    <citation type="submission" date="2016-02" db="EMBL/GenBank/DDBJ databases">
        <title>Genomic sequences of Ochrobactrum anthropi.</title>
        <authorList>
            <person name="Chudasama K.S."/>
            <person name="Thaker V.S."/>
        </authorList>
    </citation>
    <scope>NUCLEOTIDE SEQUENCE [LARGE SCALE GENOMIC DNA]</scope>
    <source>
        <strain evidence="2">SUBG007</strain>
    </source>
</reference>
<dbReference type="AlphaFoldDB" id="A0A656Z3S8"/>
<accession>A0A656Z3S8</accession>
<gene>
    <name evidence="2" type="ORF">AB664_16800</name>
</gene>
<protein>
    <recommendedName>
        <fullName evidence="1">Biofilm-associated protein BapA-like prefix-like domain-containing protein</fullName>
    </recommendedName>
</protein>
<dbReference type="Pfam" id="PF22783">
    <property type="entry name" value="BapA_N"/>
    <property type="match status" value="1"/>
</dbReference>
<comment type="caution">
    <text evidence="2">The sequence shown here is derived from an EMBL/GenBank/DDBJ whole genome shotgun (WGS) entry which is preliminary data.</text>
</comment>
<dbReference type="NCBIfam" id="NF033677">
    <property type="entry name" value="biofilm_BapA_N"/>
    <property type="match status" value="1"/>
</dbReference>
<proteinExistence type="predicted"/>
<sequence length="138" mass="14634">MVAVVTNKVSGSSRTITGDNIVLSGPSIVKLSLNPDAIAEYQKVGNDLLIRLHNGETIRIVHFYTHYQNGEDNDLVLQDDHGKLWAGNHSDGLADFNFSEIQSVDQLAGGGGGGLGPVLLGLAGLGAIRCRDRSIVAR</sequence>